<dbReference type="Pfam" id="PF00144">
    <property type="entry name" value="Beta-lactamase"/>
    <property type="match status" value="1"/>
</dbReference>
<dbReference type="InterPro" id="IPR050789">
    <property type="entry name" value="Diverse_Enzym_Activities"/>
</dbReference>
<dbReference type="GO" id="GO:0016787">
    <property type="term" value="F:hydrolase activity"/>
    <property type="evidence" value="ECO:0007669"/>
    <property type="project" value="UniProtKB-KW"/>
</dbReference>
<keyword evidence="3" id="KW-1185">Reference proteome</keyword>
<dbReference type="SUPFAM" id="SSF56601">
    <property type="entry name" value="beta-lactamase/transpeptidase-like"/>
    <property type="match status" value="1"/>
</dbReference>
<dbReference type="EMBL" id="JAYFSJ010000005">
    <property type="protein sequence ID" value="MEN7430854.1"/>
    <property type="molecule type" value="Genomic_DNA"/>
</dbReference>
<dbReference type="RefSeq" id="WP_346788299.1">
    <property type="nucleotide sequence ID" value="NZ_JAYFSJ010000005.1"/>
</dbReference>
<accession>A0ABV0CIK0</accession>
<sequence length="392" mass="40334">MQICAPAASHALAAKLDETIDAALAASRLVGVEVLLAVDGRMRYRRAAGWSDREAGAALAENGLFRLASLSKLYVACAAMRLAVRGELRLDAAVSDYLPYFAPGLADGSVPAITLRSLLSHTSGLGYGFLQPAGGAYRAAGVSDGLDHAGISLEDNLRRLAALPLWHAPGTAWTYSLGLDVMGGVLEAVCGAPLADIVRREVAVPLGLADTGFHAADPARLGAAYADGPVRMAERHALQMAPELAGIDFAPGRALDASAFPSGGAGMVGTASDFLALLEALRRGGDGWLPPEAVAELARSHTGGLEMEGWPGWSHGLGFAVLRDPAAAGLPASRNSWRWLGAYGHGWLVDPARGISLVACSNTAFEGAIGAFGAELIAAVYAGLGHRDGEAA</sequence>
<reference evidence="2 3" key="1">
    <citation type="submission" date="2023-12" db="EMBL/GenBank/DDBJ databases">
        <title>Chromobacterium sp. strain TRC.1.1.SA producing antimicrobial pigment.</title>
        <authorList>
            <person name="Verma N."/>
            <person name="Choksket S."/>
            <person name="Pinnaka A.K."/>
            <person name="Korpole S."/>
        </authorList>
    </citation>
    <scope>NUCLEOTIDE SEQUENCE [LARGE SCALE GENOMIC DNA]</scope>
    <source>
        <strain evidence="2 3">TRC1.1.SA</strain>
    </source>
</reference>
<proteinExistence type="predicted"/>
<dbReference type="InterPro" id="IPR012338">
    <property type="entry name" value="Beta-lactam/transpept-like"/>
</dbReference>
<dbReference type="EC" id="3.1.1.103" evidence="2"/>
<dbReference type="InterPro" id="IPR001466">
    <property type="entry name" value="Beta-lactam-related"/>
</dbReference>
<organism evidence="2 3">
    <name type="scientific">Chromobacterium indicum</name>
    <dbReference type="NCBI Taxonomy" id="3110228"/>
    <lineage>
        <taxon>Bacteria</taxon>
        <taxon>Pseudomonadati</taxon>
        <taxon>Pseudomonadota</taxon>
        <taxon>Betaproteobacteria</taxon>
        <taxon>Neisseriales</taxon>
        <taxon>Chromobacteriaceae</taxon>
        <taxon>Chromobacterium</taxon>
    </lineage>
</organism>
<gene>
    <name evidence="2" type="ORF">VA599_08845</name>
</gene>
<keyword evidence="2" id="KW-0378">Hydrolase</keyword>
<protein>
    <submittedName>
        <fullName evidence="2">Serine hydrolase domain-containing protein</fullName>
        <ecNumber evidence="2">3.1.1.103</ecNumber>
    </submittedName>
</protein>
<evidence type="ECO:0000259" key="1">
    <source>
        <dbReference type="Pfam" id="PF00144"/>
    </source>
</evidence>
<dbReference type="Gene3D" id="3.40.710.10">
    <property type="entry name" value="DD-peptidase/beta-lactamase superfamily"/>
    <property type="match status" value="1"/>
</dbReference>
<dbReference type="Proteomes" id="UP001405405">
    <property type="component" value="Unassembled WGS sequence"/>
</dbReference>
<evidence type="ECO:0000313" key="3">
    <source>
        <dbReference type="Proteomes" id="UP001405405"/>
    </source>
</evidence>
<dbReference type="PANTHER" id="PTHR43283:SF3">
    <property type="entry name" value="BETA-LACTAMASE FAMILY PROTEIN (AFU_ORTHOLOGUE AFUA_5G07500)"/>
    <property type="match status" value="1"/>
</dbReference>
<comment type="caution">
    <text evidence="2">The sequence shown here is derived from an EMBL/GenBank/DDBJ whole genome shotgun (WGS) entry which is preliminary data.</text>
</comment>
<name>A0ABV0CIK0_9NEIS</name>
<evidence type="ECO:0000313" key="2">
    <source>
        <dbReference type="EMBL" id="MEN7430854.1"/>
    </source>
</evidence>
<feature type="domain" description="Beta-lactamase-related" evidence="1">
    <location>
        <begin position="16"/>
        <end position="380"/>
    </location>
</feature>
<dbReference type="PANTHER" id="PTHR43283">
    <property type="entry name" value="BETA-LACTAMASE-RELATED"/>
    <property type="match status" value="1"/>
</dbReference>